<dbReference type="GO" id="GO:0008758">
    <property type="term" value="F:UDP-2,3-diacylglucosamine hydrolase activity"/>
    <property type="evidence" value="ECO:0007669"/>
    <property type="project" value="TreeGrafter"/>
</dbReference>
<keyword evidence="5" id="KW-1185">Reference proteome</keyword>
<dbReference type="SUPFAM" id="SSF56300">
    <property type="entry name" value="Metallo-dependent phosphatases"/>
    <property type="match status" value="1"/>
</dbReference>
<dbReference type="InterPro" id="IPR004843">
    <property type="entry name" value="Calcineurin-like_PHP"/>
</dbReference>
<proteinExistence type="predicted"/>
<keyword evidence="1" id="KW-0479">Metal-binding</keyword>
<dbReference type="PANTHER" id="PTHR31302:SF31">
    <property type="entry name" value="PHOSPHODIESTERASE YAEI"/>
    <property type="match status" value="1"/>
</dbReference>
<dbReference type="GO" id="GO:0016020">
    <property type="term" value="C:membrane"/>
    <property type="evidence" value="ECO:0007669"/>
    <property type="project" value="GOC"/>
</dbReference>
<dbReference type="Pfam" id="PF00149">
    <property type="entry name" value="Metallophos"/>
    <property type="match status" value="1"/>
</dbReference>
<dbReference type="CDD" id="cd07385">
    <property type="entry name" value="MPP_YkuE_C"/>
    <property type="match status" value="1"/>
</dbReference>
<dbReference type="GO" id="GO:0009245">
    <property type="term" value="P:lipid A biosynthetic process"/>
    <property type="evidence" value="ECO:0007669"/>
    <property type="project" value="TreeGrafter"/>
</dbReference>
<feature type="domain" description="Calcineurin-like phosphoesterase" evidence="3">
    <location>
        <begin position="38"/>
        <end position="218"/>
    </location>
</feature>
<dbReference type="EMBL" id="JACOOQ010000003">
    <property type="protein sequence ID" value="MBC5639366.1"/>
    <property type="molecule type" value="Genomic_DNA"/>
</dbReference>
<dbReference type="AlphaFoldDB" id="A0A8I0A8C3"/>
<dbReference type="Proteomes" id="UP000662088">
    <property type="component" value="Unassembled WGS sequence"/>
</dbReference>
<dbReference type="RefSeq" id="WP_186834661.1">
    <property type="nucleotide sequence ID" value="NZ_JACOOQ010000003.1"/>
</dbReference>
<protein>
    <submittedName>
        <fullName evidence="4">Metallophosphoesterase</fullName>
    </submittedName>
</protein>
<organism evidence="4 5">
    <name type="scientific">Clostridium lentum</name>
    <dbReference type="NCBI Taxonomy" id="2763037"/>
    <lineage>
        <taxon>Bacteria</taxon>
        <taxon>Bacillati</taxon>
        <taxon>Bacillota</taxon>
        <taxon>Clostridia</taxon>
        <taxon>Eubacteriales</taxon>
        <taxon>Clostridiaceae</taxon>
        <taxon>Clostridium</taxon>
    </lineage>
</organism>
<dbReference type="PANTHER" id="PTHR31302">
    <property type="entry name" value="TRANSMEMBRANE PROTEIN WITH METALLOPHOSPHOESTERASE DOMAIN-RELATED"/>
    <property type="match status" value="1"/>
</dbReference>
<evidence type="ECO:0000259" key="3">
    <source>
        <dbReference type="Pfam" id="PF00149"/>
    </source>
</evidence>
<sequence length="281" mass="32018">MYFLISLGAIITSAILFCENNNIVVSRVKINKKVKNSIKIVQLSDLHSKEFGKDNKKLLNKVLNENPDLILLTGDLIDCTSIRYKEIINFISKMSEKIPTYYIPGNHETRAEKYKEIIKKLRKNNVNVLLNEIRTININRNKVNILGLVEEQGSSEAYIKRAKGEFEYKDYSIIFNEFCKLPGIKIVLSHYPENFKAIGDKSYYKYKFDLMFSGHAHGGQFRIPLIGGLYAPAQGIFPKYTAGIHKGIKNNLIISRGLGNSGFPLRLFNKPEIVVVTIENI</sequence>
<dbReference type="InterPro" id="IPR051158">
    <property type="entry name" value="Metallophosphoesterase_sf"/>
</dbReference>
<reference evidence="4" key="1">
    <citation type="submission" date="2020-08" db="EMBL/GenBank/DDBJ databases">
        <title>Genome public.</title>
        <authorList>
            <person name="Liu C."/>
            <person name="Sun Q."/>
        </authorList>
    </citation>
    <scope>NUCLEOTIDE SEQUENCE</scope>
    <source>
        <strain evidence="4">NSJ-42</strain>
    </source>
</reference>
<evidence type="ECO:0000256" key="2">
    <source>
        <dbReference type="ARBA" id="ARBA00022801"/>
    </source>
</evidence>
<keyword evidence="2" id="KW-0378">Hydrolase</keyword>
<evidence type="ECO:0000256" key="1">
    <source>
        <dbReference type="ARBA" id="ARBA00022723"/>
    </source>
</evidence>
<gene>
    <name evidence="4" type="ORF">H8R92_02765</name>
</gene>
<dbReference type="Gene3D" id="3.60.21.10">
    <property type="match status" value="1"/>
</dbReference>
<accession>A0A8I0A8C3</accession>
<dbReference type="GO" id="GO:0046872">
    <property type="term" value="F:metal ion binding"/>
    <property type="evidence" value="ECO:0007669"/>
    <property type="project" value="UniProtKB-KW"/>
</dbReference>
<name>A0A8I0A8C3_9CLOT</name>
<comment type="caution">
    <text evidence="4">The sequence shown here is derived from an EMBL/GenBank/DDBJ whole genome shotgun (WGS) entry which is preliminary data.</text>
</comment>
<dbReference type="InterPro" id="IPR029052">
    <property type="entry name" value="Metallo-depent_PP-like"/>
</dbReference>
<evidence type="ECO:0000313" key="4">
    <source>
        <dbReference type="EMBL" id="MBC5639366.1"/>
    </source>
</evidence>
<evidence type="ECO:0000313" key="5">
    <source>
        <dbReference type="Proteomes" id="UP000662088"/>
    </source>
</evidence>